<protein>
    <submittedName>
        <fullName evidence="4">MCE family protein</fullName>
    </submittedName>
</protein>
<dbReference type="RefSeq" id="WP_104723770.1">
    <property type="nucleotide sequence ID" value="NZ_FZNE01000002.1"/>
</dbReference>
<dbReference type="Proteomes" id="UP000257067">
    <property type="component" value="Unassembled WGS sequence"/>
</dbReference>
<dbReference type="AlphaFoldDB" id="A0A3D8IY66"/>
<dbReference type="EMBL" id="NXLU01000001">
    <property type="protein sequence ID" value="RDU69993.1"/>
    <property type="molecule type" value="Genomic_DNA"/>
</dbReference>
<organism evidence="4 5">
    <name type="scientific">Helicobacter cholecystus</name>
    <dbReference type="NCBI Taxonomy" id="45498"/>
    <lineage>
        <taxon>Bacteria</taxon>
        <taxon>Pseudomonadati</taxon>
        <taxon>Campylobacterota</taxon>
        <taxon>Epsilonproteobacteria</taxon>
        <taxon>Campylobacterales</taxon>
        <taxon>Helicobacteraceae</taxon>
        <taxon>Helicobacter</taxon>
    </lineage>
</organism>
<dbReference type="OrthoDB" id="5372112at2"/>
<proteinExistence type="predicted"/>
<evidence type="ECO:0000313" key="4">
    <source>
        <dbReference type="EMBL" id="RDU69993.1"/>
    </source>
</evidence>
<keyword evidence="2" id="KW-1133">Transmembrane helix</keyword>
<dbReference type="Pfam" id="PF02470">
    <property type="entry name" value="MlaD"/>
    <property type="match status" value="1"/>
</dbReference>
<evidence type="ECO:0000259" key="3">
    <source>
        <dbReference type="Pfam" id="PF02470"/>
    </source>
</evidence>
<feature type="coiled-coil region" evidence="1">
    <location>
        <begin position="168"/>
        <end position="195"/>
    </location>
</feature>
<evidence type="ECO:0000256" key="1">
    <source>
        <dbReference type="SAM" id="Coils"/>
    </source>
</evidence>
<keyword evidence="2" id="KW-0472">Membrane</keyword>
<reference evidence="4 5" key="1">
    <citation type="submission" date="2018-04" db="EMBL/GenBank/DDBJ databases">
        <title>Novel Campyloabacter and Helicobacter Species and Strains.</title>
        <authorList>
            <person name="Mannion A.J."/>
            <person name="Shen Z."/>
            <person name="Fox J.G."/>
        </authorList>
    </citation>
    <scope>NUCLEOTIDE SEQUENCE [LARGE SCALE GENOMIC DNA]</scope>
    <source>
        <strain evidence="4 5">ATCC 700242</strain>
    </source>
</reference>
<dbReference type="PANTHER" id="PTHR36698">
    <property type="entry name" value="BLL5892 PROTEIN"/>
    <property type="match status" value="1"/>
</dbReference>
<gene>
    <name evidence="4" type="ORF">CQA62_00855</name>
</gene>
<feature type="domain" description="Mce/MlaD" evidence="3">
    <location>
        <begin position="38"/>
        <end position="117"/>
    </location>
</feature>
<keyword evidence="1" id="KW-0175">Coiled coil</keyword>
<name>A0A3D8IY66_9HELI</name>
<evidence type="ECO:0000256" key="2">
    <source>
        <dbReference type="SAM" id="Phobius"/>
    </source>
</evidence>
<evidence type="ECO:0000313" key="5">
    <source>
        <dbReference type="Proteomes" id="UP000257067"/>
    </source>
</evidence>
<sequence>MERNVNFVLIGGIFLAIIVAMVAFIFWIGGKYLDEEKYQEYVVYSPESISGLSMGSAVRYKGILVGKIKSIGFKKGDMEKIEIRLNILSEIKLKEGACVMPESQGLAGTTFLQVIQGSGEILKNKNELCYEKGFIGKLFEDVQTSGEDVKKIIVGIKKILDDQNSNNIREIIASLKDVTKNLEQTRKNIDALSMSTKEAIDEINLGVKRGDYNLRAIVSPAMLGLESTIGEINRFFSKANFLLDRLEKSPYDTLFGQRKQKQENQ</sequence>
<accession>A0A3D8IY66</accession>
<comment type="caution">
    <text evidence="4">The sequence shown here is derived from an EMBL/GenBank/DDBJ whole genome shotgun (WGS) entry which is preliminary data.</text>
</comment>
<keyword evidence="5" id="KW-1185">Reference proteome</keyword>
<dbReference type="InterPro" id="IPR003399">
    <property type="entry name" value="Mce/MlaD"/>
</dbReference>
<keyword evidence="2" id="KW-0812">Transmembrane</keyword>
<dbReference type="PANTHER" id="PTHR36698:SF2">
    <property type="entry name" value="MCE_MLAD DOMAIN-CONTAINING PROTEIN"/>
    <property type="match status" value="1"/>
</dbReference>
<feature type="transmembrane region" description="Helical" evidence="2">
    <location>
        <begin position="7"/>
        <end position="29"/>
    </location>
</feature>